<sequence>MTPLALRISRRILDVDNFENVAHVCCDWEEFTQEVAEWGVDHIAEIDFDDLSEEDIDYLDSFIASFGCSPSNPHPCSMKYN</sequence>
<reference evidence="1" key="1">
    <citation type="submission" date="2018-05" db="EMBL/GenBank/DDBJ databases">
        <authorList>
            <person name="Lanie J.A."/>
            <person name="Ng W.-L."/>
            <person name="Kazmierczak K.M."/>
            <person name="Andrzejewski T.M."/>
            <person name="Davidsen T.M."/>
            <person name="Wayne K.J."/>
            <person name="Tettelin H."/>
            <person name="Glass J.I."/>
            <person name="Rusch D."/>
            <person name="Podicherti R."/>
            <person name="Tsui H.-C.T."/>
            <person name="Winkler M.E."/>
        </authorList>
    </citation>
    <scope>NUCLEOTIDE SEQUENCE</scope>
</reference>
<accession>A0A383AH98</accession>
<organism evidence="1">
    <name type="scientific">marine metagenome</name>
    <dbReference type="NCBI Taxonomy" id="408172"/>
    <lineage>
        <taxon>unclassified sequences</taxon>
        <taxon>metagenomes</taxon>
        <taxon>ecological metagenomes</taxon>
    </lineage>
</organism>
<name>A0A383AH98_9ZZZZ</name>
<dbReference type="AlphaFoldDB" id="A0A383AH98"/>
<gene>
    <name evidence="1" type="ORF">METZ01_LOCUS459996</name>
</gene>
<protein>
    <submittedName>
        <fullName evidence="1">Uncharacterized protein</fullName>
    </submittedName>
</protein>
<dbReference type="EMBL" id="UINC01192145">
    <property type="protein sequence ID" value="SVE07142.1"/>
    <property type="molecule type" value="Genomic_DNA"/>
</dbReference>
<evidence type="ECO:0000313" key="1">
    <source>
        <dbReference type="EMBL" id="SVE07142.1"/>
    </source>
</evidence>
<proteinExistence type="predicted"/>